<dbReference type="Gene3D" id="1.20.1050.130">
    <property type="match status" value="1"/>
</dbReference>
<dbReference type="Proteomes" id="UP000305948">
    <property type="component" value="Unassembled WGS sequence"/>
</dbReference>
<dbReference type="Pfam" id="PF02798">
    <property type="entry name" value="GST_N"/>
    <property type="match status" value="1"/>
</dbReference>
<evidence type="ECO:0000256" key="2">
    <source>
        <dbReference type="RuleBase" id="RU003494"/>
    </source>
</evidence>
<protein>
    <submittedName>
        <fullName evidence="5">Glutathione S-transferase</fullName>
    </submittedName>
</protein>
<dbReference type="PROSITE" id="PS50405">
    <property type="entry name" value="GST_CTER"/>
    <property type="match status" value="1"/>
</dbReference>
<evidence type="ECO:0000259" key="3">
    <source>
        <dbReference type="PROSITE" id="PS50404"/>
    </source>
</evidence>
<dbReference type="InterPro" id="IPR004045">
    <property type="entry name" value="Glutathione_S-Trfase_N"/>
</dbReference>
<keyword evidence="5" id="KW-0808">Transferase</keyword>
<evidence type="ECO:0000313" key="5">
    <source>
        <dbReference type="EMBL" id="TFK49797.1"/>
    </source>
</evidence>
<dbReference type="CDD" id="cd03048">
    <property type="entry name" value="GST_N_Ure2p_like"/>
    <property type="match status" value="1"/>
</dbReference>
<keyword evidence="6" id="KW-1185">Reference proteome</keyword>
<organism evidence="5 6">
    <name type="scientific">Heliocybe sulcata</name>
    <dbReference type="NCBI Taxonomy" id="5364"/>
    <lineage>
        <taxon>Eukaryota</taxon>
        <taxon>Fungi</taxon>
        <taxon>Dikarya</taxon>
        <taxon>Basidiomycota</taxon>
        <taxon>Agaricomycotina</taxon>
        <taxon>Agaricomycetes</taxon>
        <taxon>Gloeophyllales</taxon>
        <taxon>Gloeophyllaceae</taxon>
        <taxon>Heliocybe</taxon>
    </lineage>
</organism>
<dbReference type="GO" id="GO:0016740">
    <property type="term" value="F:transferase activity"/>
    <property type="evidence" value="ECO:0007669"/>
    <property type="project" value="UniProtKB-KW"/>
</dbReference>
<accession>A0A5C3MXQ1</accession>
<proteinExistence type="inferred from homology"/>
<dbReference type="PANTHER" id="PTHR44051:SF3">
    <property type="entry name" value="TRANSCRIPTIONAL REGULATOR URE2"/>
    <property type="match status" value="1"/>
</dbReference>
<dbReference type="SFLD" id="SFLDG00358">
    <property type="entry name" value="Main_(cytGST)"/>
    <property type="match status" value="1"/>
</dbReference>
<dbReference type="SFLD" id="SFLDS00019">
    <property type="entry name" value="Glutathione_Transferase_(cytos"/>
    <property type="match status" value="1"/>
</dbReference>
<evidence type="ECO:0000313" key="6">
    <source>
        <dbReference type="Proteomes" id="UP000305948"/>
    </source>
</evidence>
<feature type="domain" description="GST C-terminal" evidence="4">
    <location>
        <begin position="95"/>
        <end position="224"/>
    </location>
</feature>
<dbReference type="PROSITE" id="PS50404">
    <property type="entry name" value="GST_NTER"/>
    <property type="match status" value="1"/>
</dbReference>
<dbReference type="InterPro" id="IPR036282">
    <property type="entry name" value="Glutathione-S-Trfase_C_sf"/>
</dbReference>
<dbReference type="Pfam" id="PF00043">
    <property type="entry name" value="GST_C"/>
    <property type="match status" value="1"/>
</dbReference>
<evidence type="ECO:0000256" key="1">
    <source>
        <dbReference type="ARBA" id="ARBA00007409"/>
    </source>
</evidence>
<feature type="domain" description="GST N-terminal" evidence="3">
    <location>
        <begin position="5"/>
        <end position="89"/>
    </location>
</feature>
<dbReference type="STRING" id="5364.A0A5C3MXQ1"/>
<dbReference type="OrthoDB" id="422574at2759"/>
<dbReference type="InterPro" id="IPR004046">
    <property type="entry name" value="GST_C"/>
</dbReference>
<dbReference type="SUPFAM" id="SSF47616">
    <property type="entry name" value="GST C-terminal domain-like"/>
    <property type="match status" value="1"/>
</dbReference>
<dbReference type="SFLD" id="SFLDG01151">
    <property type="entry name" value="Main.2:_Nu-like"/>
    <property type="match status" value="1"/>
</dbReference>
<dbReference type="SUPFAM" id="SSF52833">
    <property type="entry name" value="Thioredoxin-like"/>
    <property type="match status" value="1"/>
</dbReference>
<dbReference type="InterPro" id="IPR036249">
    <property type="entry name" value="Thioredoxin-like_sf"/>
</dbReference>
<dbReference type="InterPro" id="IPR040079">
    <property type="entry name" value="Glutathione_S-Trfase"/>
</dbReference>
<gene>
    <name evidence="5" type="ORF">OE88DRAFT_386274</name>
</gene>
<dbReference type="PANTHER" id="PTHR44051">
    <property type="entry name" value="GLUTATHIONE S-TRANSFERASE-RELATED"/>
    <property type="match status" value="1"/>
</dbReference>
<dbReference type="EMBL" id="ML213515">
    <property type="protein sequence ID" value="TFK49797.1"/>
    <property type="molecule type" value="Genomic_DNA"/>
</dbReference>
<dbReference type="AlphaFoldDB" id="A0A5C3MXQ1"/>
<name>A0A5C3MXQ1_9AGAM</name>
<comment type="similarity">
    <text evidence="1 2">Belongs to the GST superfamily.</text>
</comment>
<sequence length="243" mass="27849">MSHGKQFTLYSCTLGPNGWKIPFLLEALGLPYETVYLNIMQGENKEPAFLGINPNGRIPAIVDHHNNDFILWESCAILLYIVDRYDTEGKFKYSDPNDQYRVLQWLFFQASGQGPYYGQAVHFLMMHPVKVPTALKRYQDEIRRVTGVLETALSKSQWLVGDKFGIADMAMFPWQALATRGVFAEGDFDMAKEAPHVHDWMQRMLEQQPVKKAWSKREEFVKAVSNGPDWQKAHESFAALSKA</sequence>
<reference evidence="5 6" key="1">
    <citation type="journal article" date="2019" name="Nat. Ecol. Evol.">
        <title>Megaphylogeny resolves global patterns of mushroom evolution.</title>
        <authorList>
            <person name="Varga T."/>
            <person name="Krizsan K."/>
            <person name="Foldi C."/>
            <person name="Dima B."/>
            <person name="Sanchez-Garcia M."/>
            <person name="Sanchez-Ramirez S."/>
            <person name="Szollosi G.J."/>
            <person name="Szarkandi J.G."/>
            <person name="Papp V."/>
            <person name="Albert L."/>
            <person name="Andreopoulos W."/>
            <person name="Angelini C."/>
            <person name="Antonin V."/>
            <person name="Barry K.W."/>
            <person name="Bougher N.L."/>
            <person name="Buchanan P."/>
            <person name="Buyck B."/>
            <person name="Bense V."/>
            <person name="Catcheside P."/>
            <person name="Chovatia M."/>
            <person name="Cooper J."/>
            <person name="Damon W."/>
            <person name="Desjardin D."/>
            <person name="Finy P."/>
            <person name="Geml J."/>
            <person name="Haridas S."/>
            <person name="Hughes K."/>
            <person name="Justo A."/>
            <person name="Karasinski D."/>
            <person name="Kautmanova I."/>
            <person name="Kiss B."/>
            <person name="Kocsube S."/>
            <person name="Kotiranta H."/>
            <person name="LaButti K.M."/>
            <person name="Lechner B.E."/>
            <person name="Liimatainen K."/>
            <person name="Lipzen A."/>
            <person name="Lukacs Z."/>
            <person name="Mihaltcheva S."/>
            <person name="Morgado L.N."/>
            <person name="Niskanen T."/>
            <person name="Noordeloos M.E."/>
            <person name="Ohm R.A."/>
            <person name="Ortiz-Santana B."/>
            <person name="Ovrebo C."/>
            <person name="Racz N."/>
            <person name="Riley R."/>
            <person name="Savchenko A."/>
            <person name="Shiryaev A."/>
            <person name="Soop K."/>
            <person name="Spirin V."/>
            <person name="Szebenyi C."/>
            <person name="Tomsovsky M."/>
            <person name="Tulloss R.E."/>
            <person name="Uehling J."/>
            <person name="Grigoriev I.V."/>
            <person name="Vagvolgyi C."/>
            <person name="Papp T."/>
            <person name="Martin F.M."/>
            <person name="Miettinen O."/>
            <person name="Hibbett D.S."/>
            <person name="Nagy L.G."/>
        </authorList>
    </citation>
    <scope>NUCLEOTIDE SEQUENCE [LARGE SCALE GENOMIC DNA]</scope>
    <source>
        <strain evidence="5 6">OMC1185</strain>
    </source>
</reference>
<dbReference type="InterPro" id="IPR010987">
    <property type="entry name" value="Glutathione-S-Trfase_C-like"/>
</dbReference>
<evidence type="ECO:0000259" key="4">
    <source>
        <dbReference type="PROSITE" id="PS50405"/>
    </source>
</evidence>